<dbReference type="InterPro" id="IPR039356">
    <property type="entry name" value="YfbR/HDDC2"/>
</dbReference>
<dbReference type="GO" id="GO:0005737">
    <property type="term" value="C:cytoplasm"/>
    <property type="evidence" value="ECO:0007669"/>
    <property type="project" value="TreeGrafter"/>
</dbReference>
<dbReference type="Pfam" id="PF13023">
    <property type="entry name" value="HD_3"/>
    <property type="match status" value="1"/>
</dbReference>
<keyword evidence="2" id="KW-0378">Hydrolase</keyword>
<feature type="domain" description="HD" evidence="3">
    <location>
        <begin position="11"/>
        <end position="164"/>
    </location>
</feature>
<name>A0A494XG80_9BURK</name>
<evidence type="ECO:0000313" key="5">
    <source>
        <dbReference type="Proteomes" id="UP000270342"/>
    </source>
</evidence>
<dbReference type="AlphaFoldDB" id="A0A494XG80"/>
<evidence type="ECO:0000259" key="3">
    <source>
        <dbReference type="Pfam" id="PF13023"/>
    </source>
</evidence>
<dbReference type="SUPFAM" id="SSF109604">
    <property type="entry name" value="HD-domain/PDEase-like"/>
    <property type="match status" value="1"/>
</dbReference>
<keyword evidence="5" id="KW-1185">Reference proteome</keyword>
<accession>A0A494XG80</accession>
<dbReference type="PANTHER" id="PTHR11845:SF13">
    <property type="entry name" value="5'-DEOXYNUCLEOTIDASE HDDC2"/>
    <property type="match status" value="1"/>
</dbReference>
<organism evidence="4 5">
    <name type="scientific">Pararobbsia silviterrae</name>
    <dbReference type="NCBI Taxonomy" id="1792498"/>
    <lineage>
        <taxon>Bacteria</taxon>
        <taxon>Pseudomonadati</taxon>
        <taxon>Pseudomonadota</taxon>
        <taxon>Betaproteobacteria</taxon>
        <taxon>Burkholderiales</taxon>
        <taxon>Burkholderiaceae</taxon>
        <taxon>Pararobbsia</taxon>
    </lineage>
</organism>
<gene>
    <name evidence="4" type="ORF">D7S86_20310</name>
</gene>
<dbReference type="GO" id="GO:0046872">
    <property type="term" value="F:metal ion binding"/>
    <property type="evidence" value="ECO:0007669"/>
    <property type="project" value="UniProtKB-KW"/>
</dbReference>
<dbReference type="Gene3D" id="1.10.3210.10">
    <property type="entry name" value="Hypothetical protein af1432"/>
    <property type="match status" value="1"/>
</dbReference>
<sequence length="206" mass="23123">MSQIVAFLGLAEKLKDEIRHSWTSSGRPESVAEHSWRMSLMAMLVAKRVDRALDELKLLKLVIVHDIVEAVCGDVPVFDVLDDAERRRAKQAREREAIATIRAMLPADVGDEIESLWEEFEVADTYEAKVAVALDKLEAQLQHNEADISTWKEIEFGLTFRLGKYTAFDTYLDALRRDIEDAGAQKISAAGFDVTRYRSEPSAPGG</sequence>
<reference evidence="4 5" key="1">
    <citation type="submission" date="2018-10" db="EMBL/GenBank/DDBJ databases">
        <title>Robbsia sp. DHC34, isolated from soil.</title>
        <authorList>
            <person name="Gao Z.-H."/>
            <person name="Qiu L.-H."/>
        </authorList>
    </citation>
    <scope>NUCLEOTIDE SEQUENCE [LARGE SCALE GENOMIC DNA]</scope>
    <source>
        <strain evidence="4 5">DHC34</strain>
    </source>
</reference>
<proteinExistence type="predicted"/>
<dbReference type="OrthoDB" id="9796032at2"/>
<keyword evidence="1" id="KW-0479">Metal-binding</keyword>
<dbReference type="Proteomes" id="UP000270342">
    <property type="component" value="Unassembled WGS sequence"/>
</dbReference>
<dbReference type="EMBL" id="RBZU01000010">
    <property type="protein sequence ID" value="RKP49767.1"/>
    <property type="molecule type" value="Genomic_DNA"/>
</dbReference>
<evidence type="ECO:0000256" key="1">
    <source>
        <dbReference type="ARBA" id="ARBA00022723"/>
    </source>
</evidence>
<evidence type="ECO:0000256" key="2">
    <source>
        <dbReference type="ARBA" id="ARBA00022801"/>
    </source>
</evidence>
<dbReference type="PANTHER" id="PTHR11845">
    <property type="entry name" value="5'-DEOXYNUCLEOTIDASE HDDC2"/>
    <property type="match status" value="1"/>
</dbReference>
<dbReference type="InterPro" id="IPR006674">
    <property type="entry name" value="HD_domain"/>
</dbReference>
<comment type="caution">
    <text evidence="4">The sequence shown here is derived from an EMBL/GenBank/DDBJ whole genome shotgun (WGS) entry which is preliminary data.</text>
</comment>
<dbReference type="GO" id="GO:0002953">
    <property type="term" value="F:5'-deoxynucleotidase activity"/>
    <property type="evidence" value="ECO:0007669"/>
    <property type="project" value="InterPro"/>
</dbReference>
<protein>
    <submittedName>
        <fullName evidence="4">HD domain-containing protein</fullName>
    </submittedName>
</protein>
<evidence type="ECO:0000313" key="4">
    <source>
        <dbReference type="EMBL" id="RKP49767.1"/>
    </source>
</evidence>